<evidence type="ECO:0000256" key="7">
    <source>
        <dbReference type="ARBA" id="ARBA00022786"/>
    </source>
</evidence>
<dbReference type="PROSITE" id="PS50089">
    <property type="entry name" value="ZF_RING_2"/>
    <property type="match status" value="1"/>
</dbReference>
<keyword evidence="4" id="KW-0479">Metal-binding</keyword>
<feature type="domain" description="RING-type" evidence="10">
    <location>
        <begin position="82"/>
        <end position="127"/>
    </location>
</feature>
<keyword evidence="8" id="KW-0862">Zinc</keyword>
<dbReference type="InterPro" id="IPR013083">
    <property type="entry name" value="Znf_RING/FYVE/PHD"/>
</dbReference>
<dbReference type="PANTHER" id="PTHR11685">
    <property type="entry name" value="RBR FAMILY RING FINGER AND IBR DOMAIN-CONTAINING"/>
    <property type="match status" value="1"/>
</dbReference>
<comment type="caution">
    <text evidence="12">The sequence shown here is derived from an EMBL/GenBank/DDBJ whole genome shotgun (WGS) entry which is preliminary data.</text>
</comment>
<evidence type="ECO:0000256" key="9">
    <source>
        <dbReference type="PROSITE-ProRule" id="PRU00175"/>
    </source>
</evidence>
<evidence type="ECO:0000256" key="1">
    <source>
        <dbReference type="ARBA" id="ARBA00001798"/>
    </source>
</evidence>
<dbReference type="STRING" id="418985.A0A1V9XWY6"/>
<sequence>MSNSGPVAHQWAGEESKSGWNCLPFSWLFRSPSGKQKLARVLPKSQTFVSAARKEVRLHEPVARSLSANDVPTSDAAVANLCQLCLCVVSLKRCMRLEPCSHSFCVECLEQHAVVCVQSGRATLPCPHANCDMDLREGQVRTLLQDQPCLLERWRTLLLNEQITRDPMRMFCPGPACENVCHLPKPAVDAYGLQCSKCQYTFCVVCQDAWHPLKDCDQATILHNLLQDIQ</sequence>
<keyword evidence="5" id="KW-0677">Repeat</keyword>
<name>A0A1V9XWY6_9ACAR</name>
<organism evidence="12 13">
    <name type="scientific">Tropilaelaps mercedesae</name>
    <dbReference type="NCBI Taxonomy" id="418985"/>
    <lineage>
        <taxon>Eukaryota</taxon>
        <taxon>Metazoa</taxon>
        <taxon>Ecdysozoa</taxon>
        <taxon>Arthropoda</taxon>
        <taxon>Chelicerata</taxon>
        <taxon>Arachnida</taxon>
        <taxon>Acari</taxon>
        <taxon>Parasitiformes</taxon>
        <taxon>Mesostigmata</taxon>
        <taxon>Gamasina</taxon>
        <taxon>Dermanyssoidea</taxon>
        <taxon>Laelapidae</taxon>
        <taxon>Tropilaelaps</taxon>
    </lineage>
</organism>
<evidence type="ECO:0000313" key="12">
    <source>
        <dbReference type="EMBL" id="OQR78014.1"/>
    </source>
</evidence>
<dbReference type="PROSITE" id="PS51873">
    <property type="entry name" value="TRIAD"/>
    <property type="match status" value="1"/>
</dbReference>
<evidence type="ECO:0000256" key="6">
    <source>
        <dbReference type="ARBA" id="ARBA00022771"/>
    </source>
</evidence>
<feature type="non-terminal residue" evidence="12">
    <location>
        <position position="230"/>
    </location>
</feature>
<reference evidence="12 13" key="1">
    <citation type="journal article" date="2017" name="Gigascience">
        <title>Draft genome of the honey bee ectoparasitic mite, Tropilaelaps mercedesae, is shaped by the parasitic life history.</title>
        <authorList>
            <person name="Dong X."/>
            <person name="Armstrong S.D."/>
            <person name="Xia D."/>
            <person name="Makepeace B.L."/>
            <person name="Darby A.C."/>
            <person name="Kadowaki T."/>
        </authorList>
    </citation>
    <scope>NUCLEOTIDE SEQUENCE [LARGE SCALE GENOMIC DNA]</scope>
    <source>
        <strain evidence="12">Wuxi-XJTLU</strain>
    </source>
</reference>
<evidence type="ECO:0000256" key="3">
    <source>
        <dbReference type="ARBA" id="ARBA00022679"/>
    </source>
</evidence>
<dbReference type="GO" id="GO:0016567">
    <property type="term" value="P:protein ubiquitination"/>
    <property type="evidence" value="ECO:0007669"/>
    <property type="project" value="InterPro"/>
</dbReference>
<dbReference type="EMBL" id="MNPL01002737">
    <property type="protein sequence ID" value="OQR78014.1"/>
    <property type="molecule type" value="Genomic_DNA"/>
</dbReference>
<keyword evidence="3" id="KW-0808">Transferase</keyword>
<feature type="domain" description="RING-type" evidence="11">
    <location>
        <begin position="78"/>
        <end position="230"/>
    </location>
</feature>
<keyword evidence="13" id="KW-1185">Reference proteome</keyword>
<dbReference type="SUPFAM" id="SSF57850">
    <property type="entry name" value="RING/U-box"/>
    <property type="match status" value="2"/>
</dbReference>
<keyword evidence="7" id="KW-0833">Ubl conjugation pathway</keyword>
<dbReference type="SMART" id="SM00647">
    <property type="entry name" value="IBR"/>
    <property type="match status" value="1"/>
</dbReference>
<dbReference type="EC" id="2.3.2.31" evidence="2"/>
<protein>
    <recommendedName>
        <fullName evidence="2">RBR-type E3 ubiquitin transferase</fullName>
        <ecNumber evidence="2">2.3.2.31</ecNumber>
    </recommendedName>
</protein>
<dbReference type="GO" id="GO:0061630">
    <property type="term" value="F:ubiquitin protein ligase activity"/>
    <property type="evidence" value="ECO:0007669"/>
    <property type="project" value="UniProtKB-EC"/>
</dbReference>
<dbReference type="GO" id="GO:0008270">
    <property type="term" value="F:zinc ion binding"/>
    <property type="evidence" value="ECO:0007669"/>
    <property type="project" value="UniProtKB-KW"/>
</dbReference>
<dbReference type="PROSITE" id="PS00518">
    <property type="entry name" value="ZF_RING_1"/>
    <property type="match status" value="1"/>
</dbReference>
<evidence type="ECO:0000256" key="2">
    <source>
        <dbReference type="ARBA" id="ARBA00012251"/>
    </source>
</evidence>
<evidence type="ECO:0000259" key="10">
    <source>
        <dbReference type="PROSITE" id="PS50089"/>
    </source>
</evidence>
<evidence type="ECO:0000256" key="5">
    <source>
        <dbReference type="ARBA" id="ARBA00022737"/>
    </source>
</evidence>
<evidence type="ECO:0000259" key="11">
    <source>
        <dbReference type="PROSITE" id="PS51873"/>
    </source>
</evidence>
<dbReference type="InterPro" id="IPR002867">
    <property type="entry name" value="IBR_dom"/>
</dbReference>
<evidence type="ECO:0000313" key="13">
    <source>
        <dbReference type="Proteomes" id="UP000192247"/>
    </source>
</evidence>
<proteinExistence type="predicted"/>
<evidence type="ECO:0000256" key="8">
    <source>
        <dbReference type="ARBA" id="ARBA00022833"/>
    </source>
</evidence>
<dbReference type="InterPro" id="IPR031127">
    <property type="entry name" value="E3_UB_ligase_RBR"/>
</dbReference>
<dbReference type="AlphaFoldDB" id="A0A1V9XWY6"/>
<dbReference type="Proteomes" id="UP000192247">
    <property type="component" value="Unassembled WGS sequence"/>
</dbReference>
<gene>
    <name evidence="12" type="ORF">BIW11_00366</name>
</gene>
<evidence type="ECO:0000256" key="4">
    <source>
        <dbReference type="ARBA" id="ARBA00022723"/>
    </source>
</evidence>
<comment type="catalytic activity">
    <reaction evidence="1">
        <text>[E2 ubiquitin-conjugating enzyme]-S-ubiquitinyl-L-cysteine + [acceptor protein]-L-lysine = [E2 ubiquitin-conjugating enzyme]-L-cysteine + [acceptor protein]-N(6)-ubiquitinyl-L-lysine.</text>
        <dbReference type="EC" id="2.3.2.31"/>
    </reaction>
</comment>
<dbReference type="CDD" id="cd20349">
    <property type="entry name" value="BRcat_RBR_RNF144"/>
    <property type="match status" value="1"/>
</dbReference>
<dbReference type="InterPro" id="IPR001841">
    <property type="entry name" value="Znf_RING"/>
</dbReference>
<dbReference type="Gene3D" id="3.30.40.10">
    <property type="entry name" value="Zinc/RING finger domain, C3HC4 (zinc finger)"/>
    <property type="match status" value="1"/>
</dbReference>
<dbReference type="OrthoDB" id="10009520at2759"/>
<accession>A0A1V9XWY6</accession>
<dbReference type="InterPro" id="IPR044066">
    <property type="entry name" value="TRIAD_supradom"/>
</dbReference>
<keyword evidence="6 9" id="KW-0863">Zinc-finger</keyword>
<dbReference type="InParanoid" id="A0A1V9XWY6"/>
<dbReference type="Pfam" id="PF01485">
    <property type="entry name" value="IBR"/>
    <property type="match status" value="1"/>
</dbReference>
<dbReference type="InterPro" id="IPR017907">
    <property type="entry name" value="Znf_RING_CS"/>
</dbReference>